<dbReference type="PANTHER" id="PTHR31633">
    <property type="entry name" value="H/ACA RIBONUCLEOPROTEIN COMPLEX NON-CORE SUBUNIT NAF1"/>
    <property type="match status" value="1"/>
</dbReference>
<dbReference type="STRING" id="7159.Q17H07"/>
<name>Q17H07_AEDAE</name>
<keyword evidence="4" id="KW-0690">Ribosome biogenesis</keyword>
<dbReference type="GO" id="GO:0003723">
    <property type="term" value="F:RNA binding"/>
    <property type="evidence" value="ECO:0007669"/>
    <property type="project" value="UniProtKB-KW"/>
</dbReference>
<dbReference type="InterPro" id="IPR040309">
    <property type="entry name" value="Naf1"/>
</dbReference>
<reference evidence="10" key="1">
    <citation type="submission" date="2005-10" db="EMBL/GenBank/DDBJ databases">
        <authorList>
            <person name="Loftus B.J."/>
            <person name="Nene V.M."/>
            <person name="Hannick L.I."/>
            <person name="Bidwell S."/>
            <person name="Haas B."/>
            <person name="Amedeo P."/>
            <person name="Orvis J."/>
            <person name="Wortman J.R."/>
            <person name="White O.R."/>
            <person name="Salzberg S."/>
            <person name="Shumway M."/>
            <person name="Koo H."/>
            <person name="Zhao Y."/>
            <person name="Holmes M."/>
            <person name="Miller J."/>
            <person name="Schatz M."/>
            <person name="Pop M."/>
            <person name="Pai G."/>
            <person name="Utterback T."/>
            <person name="Rogers Y.-H."/>
            <person name="Kravitz S."/>
            <person name="Fraser C.M."/>
        </authorList>
    </citation>
    <scope>NUCLEOTIDE SEQUENCE</scope>
    <source>
        <strain evidence="10">Liverpool</strain>
    </source>
</reference>
<dbReference type="eggNOG" id="KOG2236">
    <property type="taxonomic scope" value="Eukaryota"/>
</dbReference>
<evidence type="ECO:0000256" key="8">
    <source>
        <dbReference type="ARBA" id="ARBA00023242"/>
    </source>
</evidence>
<evidence type="ECO:0000313" key="10">
    <source>
        <dbReference type="EMBL" id="EAT45916.1"/>
    </source>
</evidence>
<organism evidence="10 11">
    <name type="scientific">Aedes aegypti</name>
    <name type="common">Yellowfever mosquito</name>
    <name type="synonym">Culex aegypti</name>
    <dbReference type="NCBI Taxonomy" id="7159"/>
    <lineage>
        <taxon>Eukaryota</taxon>
        <taxon>Metazoa</taxon>
        <taxon>Ecdysozoa</taxon>
        <taxon>Arthropoda</taxon>
        <taxon>Hexapoda</taxon>
        <taxon>Insecta</taxon>
        <taxon>Pterygota</taxon>
        <taxon>Neoptera</taxon>
        <taxon>Endopterygota</taxon>
        <taxon>Diptera</taxon>
        <taxon>Nematocera</taxon>
        <taxon>Culicoidea</taxon>
        <taxon>Culicidae</taxon>
        <taxon>Culicinae</taxon>
        <taxon>Aedini</taxon>
        <taxon>Aedes</taxon>
        <taxon>Stegomyia</taxon>
    </lineage>
</organism>
<dbReference type="GO" id="GO:0005634">
    <property type="term" value="C:nucleus"/>
    <property type="evidence" value="ECO:0007669"/>
    <property type="project" value="UniProtKB-SubCell"/>
</dbReference>
<evidence type="ECO:0000256" key="7">
    <source>
        <dbReference type="ARBA" id="ARBA00022884"/>
    </source>
</evidence>
<sequence>MEGPEGKTIDTVDKTEKISACDGVGNASETVHVGKEGVSDSIEPSGKNKTTIPVVEAQNSAVESEKPTTVEESTVAEIVPSGQDNSPTVATEIRSNLAEMKTVENVESCEEASSLQDEPDTEMNSVEERGEHLTDSNQIDDNNPSVDAEQIVSSENAGSVAQIIKDEPTDAEMESAEDFTRKQSDFPTVPRINIKQEVPTSIHEQVAAERALESKAVLQINSSSLSLLSQYISSDSESNITDSDEEETRNGTNAGNKRKVSSSSSEDEVEIIPNTENYRTHDVPIIVSDTETTATGMDESSEDELSADEEEVAQQKRPPIKSKGEVLINELPPIEDLQISVPERECKPIGHVESIVAQIVIVQSYAGVELLDLETVLFLEKGKRALGKIFDVIGQVTAPMYCVLFNNRNDVIRKGISVGMPVYCAPQTEHTSFIILSDLMKHRGSDASWLDDNEAPDHVLDYSDDEQERRARRRRGSCSSSGRVSPEMQYQPYQLPTHHHRRGHGRRGGGGAYRSRGRGHSWHNNIPHQPAAQPQRVLNPFAFVAGVPPPPPPPPPAPPGSGN</sequence>
<gene>
    <name evidence="10" type="ORF">AaeL_AAEL002843</name>
</gene>
<dbReference type="PANTHER" id="PTHR31633:SF1">
    <property type="entry name" value="H_ACA RIBONUCLEOPROTEIN COMPLEX NON-CORE SUBUNIT NAF1"/>
    <property type="match status" value="1"/>
</dbReference>
<dbReference type="PaxDb" id="7159-AAEL002843-PA"/>
<keyword evidence="6" id="KW-0597">Phosphoprotein</keyword>
<feature type="compositionally biased region" description="Polar residues" evidence="9">
    <location>
        <begin position="135"/>
        <end position="145"/>
    </location>
</feature>
<feature type="compositionally biased region" description="Basic residues" evidence="9">
    <location>
        <begin position="497"/>
        <end position="507"/>
    </location>
</feature>
<dbReference type="GO" id="GO:0001522">
    <property type="term" value="P:pseudouridine synthesis"/>
    <property type="evidence" value="ECO:0007669"/>
    <property type="project" value="InterPro"/>
</dbReference>
<dbReference type="EMBL" id="CH477254">
    <property type="protein sequence ID" value="EAT45916.1"/>
    <property type="molecule type" value="Genomic_DNA"/>
</dbReference>
<keyword evidence="7" id="KW-0694">RNA-binding</keyword>
<dbReference type="InterPro" id="IPR007504">
    <property type="entry name" value="H/ACA_rnp_Gar1/Naf1"/>
</dbReference>
<dbReference type="Pfam" id="PF04410">
    <property type="entry name" value="Gar1"/>
    <property type="match status" value="1"/>
</dbReference>
<feature type="region of interest" description="Disordered" evidence="9">
    <location>
        <begin position="58"/>
        <end position="88"/>
    </location>
</feature>
<dbReference type="SUPFAM" id="SSF50447">
    <property type="entry name" value="Translation proteins"/>
    <property type="match status" value="1"/>
</dbReference>
<dbReference type="OrthoDB" id="21550at2759"/>
<feature type="compositionally biased region" description="Pro residues" evidence="9">
    <location>
        <begin position="547"/>
        <end position="563"/>
    </location>
</feature>
<feature type="region of interest" description="Disordered" evidence="9">
    <location>
        <begin position="453"/>
        <end position="563"/>
    </location>
</feature>
<dbReference type="Gene3D" id="2.40.10.230">
    <property type="entry name" value="Probable tRNA pseudouridine synthase domain"/>
    <property type="match status" value="1"/>
</dbReference>
<accession>Q17H07</accession>
<dbReference type="VEuPathDB" id="VectorBase:AAEL002843"/>
<dbReference type="Proteomes" id="UP000682892">
    <property type="component" value="Chromosome 3"/>
</dbReference>
<comment type="similarity">
    <text evidence="2">Belongs to the NAF1 family.</text>
</comment>
<evidence type="ECO:0000256" key="3">
    <source>
        <dbReference type="ARBA" id="ARBA00021438"/>
    </source>
</evidence>
<keyword evidence="5" id="KW-0698">rRNA processing</keyword>
<reference evidence="10" key="2">
    <citation type="journal article" date="2007" name="Science">
        <title>Genome sequence of Aedes aegypti, a major arbovirus vector.</title>
        <authorList>
            <person name="Nene V."/>
            <person name="Wortman J.R."/>
            <person name="Lawson D."/>
            <person name="Haas B."/>
            <person name="Kodira C."/>
            <person name="Tu Z.J."/>
            <person name="Loftus B."/>
            <person name="Xi Z."/>
            <person name="Megy K."/>
            <person name="Grabherr M."/>
            <person name="Ren Q."/>
            <person name="Zdobnov E.M."/>
            <person name="Lobo N.F."/>
            <person name="Campbell K.S."/>
            <person name="Brown S.E."/>
            <person name="Bonaldo M.F."/>
            <person name="Zhu J."/>
            <person name="Sinkins S.P."/>
            <person name="Hogenkamp D.G."/>
            <person name="Amedeo P."/>
            <person name="Arensburger P."/>
            <person name="Atkinson P.W."/>
            <person name="Bidwell S."/>
            <person name="Biedler J."/>
            <person name="Birney E."/>
            <person name="Bruggner R.V."/>
            <person name="Costas J."/>
            <person name="Coy M.R."/>
            <person name="Crabtree J."/>
            <person name="Crawford M."/>
            <person name="Debruyn B."/>
            <person name="Decaprio D."/>
            <person name="Eiglmeier K."/>
            <person name="Eisenstadt E."/>
            <person name="El-Dorry H."/>
            <person name="Gelbart W.M."/>
            <person name="Gomes S.L."/>
            <person name="Hammond M."/>
            <person name="Hannick L.I."/>
            <person name="Hogan J.R."/>
            <person name="Holmes M.H."/>
            <person name="Jaffe D."/>
            <person name="Johnston J.S."/>
            <person name="Kennedy R.C."/>
            <person name="Koo H."/>
            <person name="Kravitz S."/>
            <person name="Kriventseva E.V."/>
            <person name="Kulp D."/>
            <person name="Labutti K."/>
            <person name="Lee E."/>
            <person name="Li S."/>
            <person name="Lovin D.D."/>
            <person name="Mao C."/>
            <person name="Mauceli E."/>
            <person name="Menck C.F."/>
            <person name="Miller J.R."/>
            <person name="Montgomery P."/>
            <person name="Mori A."/>
            <person name="Nascimento A.L."/>
            <person name="Naveira H.F."/>
            <person name="Nusbaum C."/>
            <person name="O'leary S."/>
            <person name="Orvis J."/>
            <person name="Pertea M."/>
            <person name="Quesneville H."/>
            <person name="Reidenbach K.R."/>
            <person name="Rogers Y.H."/>
            <person name="Roth C.W."/>
            <person name="Schneider J.R."/>
            <person name="Schatz M."/>
            <person name="Shumway M."/>
            <person name="Stanke M."/>
            <person name="Stinson E.O."/>
            <person name="Tubio J.M."/>
            <person name="Vanzee J.P."/>
            <person name="Verjovski-Almeida S."/>
            <person name="Werner D."/>
            <person name="White O."/>
            <person name="Wyder S."/>
            <person name="Zeng Q."/>
            <person name="Zhao Q."/>
            <person name="Zhao Y."/>
            <person name="Hill C.A."/>
            <person name="Raikhel A.S."/>
            <person name="Soares M.B."/>
            <person name="Knudson D.L."/>
            <person name="Lee N.H."/>
            <person name="Galagan J."/>
            <person name="Salzberg S.L."/>
            <person name="Paulsen I.T."/>
            <person name="Dimopoulos G."/>
            <person name="Collins F.H."/>
            <person name="Birren B."/>
            <person name="Fraser-Liggett C.M."/>
            <person name="Severson D.W."/>
        </authorList>
    </citation>
    <scope>NUCLEOTIDE SEQUENCE [LARGE SCALE GENOMIC DNA]</scope>
    <source>
        <strain evidence="10">Liverpool</strain>
    </source>
</reference>
<feature type="region of interest" description="Disordered" evidence="9">
    <location>
        <begin position="237"/>
        <end position="317"/>
    </location>
</feature>
<evidence type="ECO:0000256" key="2">
    <source>
        <dbReference type="ARBA" id="ARBA00009801"/>
    </source>
</evidence>
<evidence type="ECO:0000256" key="6">
    <source>
        <dbReference type="ARBA" id="ARBA00022553"/>
    </source>
</evidence>
<dbReference type="GO" id="GO:0005732">
    <property type="term" value="C:sno(s)RNA-containing ribonucleoprotein complex"/>
    <property type="evidence" value="ECO:0007669"/>
    <property type="project" value="InterPro"/>
</dbReference>
<reference evidence="10" key="3">
    <citation type="submission" date="2012-09" db="EMBL/GenBank/DDBJ databases">
        <authorList>
            <consortium name="VectorBase"/>
        </authorList>
    </citation>
    <scope>NUCLEOTIDE SEQUENCE</scope>
    <source>
        <strain evidence="10">Liverpool</strain>
    </source>
</reference>
<keyword evidence="8" id="KW-0539">Nucleus</keyword>
<evidence type="ECO:0000256" key="9">
    <source>
        <dbReference type="SAM" id="MobiDB-lite"/>
    </source>
</evidence>
<evidence type="ECO:0000256" key="4">
    <source>
        <dbReference type="ARBA" id="ARBA00022517"/>
    </source>
</evidence>
<dbReference type="OMA" id="DNEAPDH"/>
<evidence type="ECO:0000256" key="1">
    <source>
        <dbReference type="ARBA" id="ARBA00004123"/>
    </source>
</evidence>
<dbReference type="GO" id="GO:0006364">
    <property type="term" value="P:rRNA processing"/>
    <property type="evidence" value="ECO:0007669"/>
    <property type="project" value="UniProtKB-KW"/>
</dbReference>
<dbReference type="GO" id="GO:0043489">
    <property type="term" value="P:RNA stabilization"/>
    <property type="evidence" value="ECO:0007669"/>
    <property type="project" value="UniProtKB-ARBA"/>
</dbReference>
<dbReference type="InterPro" id="IPR038664">
    <property type="entry name" value="Gar1/Naf1_Cbf5-bd_sf"/>
</dbReference>
<dbReference type="AlphaFoldDB" id="Q17H07"/>
<protein>
    <recommendedName>
        <fullName evidence="3">H/ACA ribonucleoprotein complex non-core subunit NAF1</fullName>
    </recommendedName>
</protein>
<dbReference type="FunFam" id="2.40.10.230:FF:000002">
    <property type="entry name" value="H/ACA ribonucleoprotein complex non-core subunit NAF1"/>
    <property type="match status" value="1"/>
</dbReference>
<feature type="region of interest" description="Disordered" evidence="9">
    <location>
        <begin position="169"/>
        <end position="188"/>
    </location>
</feature>
<dbReference type="HOGENOM" id="CLU_035357_0_0_1"/>
<feature type="region of interest" description="Disordered" evidence="9">
    <location>
        <begin position="101"/>
        <end position="145"/>
    </location>
</feature>
<evidence type="ECO:0000256" key="5">
    <source>
        <dbReference type="ARBA" id="ARBA00022552"/>
    </source>
</evidence>
<dbReference type="KEGG" id="aag:5576219"/>
<dbReference type="PhylomeDB" id="Q17H07"/>
<comment type="subcellular location">
    <subcellularLocation>
        <location evidence="1">Nucleus</location>
    </subcellularLocation>
</comment>
<dbReference type="GO" id="GO:0000493">
    <property type="term" value="P:box H/ACA snoRNP assembly"/>
    <property type="evidence" value="ECO:0007669"/>
    <property type="project" value="InterPro"/>
</dbReference>
<evidence type="ECO:0000313" key="11">
    <source>
        <dbReference type="Proteomes" id="UP000682892"/>
    </source>
</evidence>
<feature type="compositionally biased region" description="Acidic residues" evidence="9">
    <location>
        <begin position="299"/>
        <end position="312"/>
    </location>
</feature>
<dbReference type="InterPro" id="IPR009000">
    <property type="entry name" value="Transl_B-barrel_sf"/>
</dbReference>
<proteinExistence type="inferred from homology"/>